<protein>
    <submittedName>
        <fullName evidence="2">Uncharacterized protein</fullName>
    </submittedName>
</protein>
<evidence type="ECO:0000256" key="1">
    <source>
        <dbReference type="SAM" id="MobiDB-lite"/>
    </source>
</evidence>
<name>A0A0F9VAN2_9ZZZZ</name>
<gene>
    <name evidence="2" type="ORF">LCGC14_0428940</name>
</gene>
<sequence length="175" mass="19073">MFPADHKHTPVSVEYDCQGGRRSRTFDYPHKAKRFYVSKSRLGKNPTIKRSDTMATTKKTAKKKATPKKKSVKKTPGKKEGLSKMQVRILTALKGTSIGGKEVTREQLRSKMRIDAETKIGWSKLLGAATREGDGVQGGGLLGMGFIKSTKNEGSRVLVYAITASGQKAAEASSK</sequence>
<organism evidence="2">
    <name type="scientific">marine sediment metagenome</name>
    <dbReference type="NCBI Taxonomy" id="412755"/>
    <lineage>
        <taxon>unclassified sequences</taxon>
        <taxon>metagenomes</taxon>
        <taxon>ecological metagenomes</taxon>
    </lineage>
</organism>
<accession>A0A0F9VAN2</accession>
<proteinExistence type="predicted"/>
<feature type="region of interest" description="Disordered" evidence="1">
    <location>
        <begin position="37"/>
        <end position="81"/>
    </location>
</feature>
<evidence type="ECO:0000313" key="2">
    <source>
        <dbReference type="EMBL" id="KKN70621.1"/>
    </source>
</evidence>
<dbReference type="EMBL" id="LAZR01000400">
    <property type="protein sequence ID" value="KKN70621.1"/>
    <property type="molecule type" value="Genomic_DNA"/>
</dbReference>
<reference evidence="2" key="1">
    <citation type="journal article" date="2015" name="Nature">
        <title>Complex archaea that bridge the gap between prokaryotes and eukaryotes.</title>
        <authorList>
            <person name="Spang A."/>
            <person name="Saw J.H."/>
            <person name="Jorgensen S.L."/>
            <person name="Zaremba-Niedzwiedzka K."/>
            <person name="Martijn J."/>
            <person name="Lind A.E."/>
            <person name="van Eijk R."/>
            <person name="Schleper C."/>
            <person name="Guy L."/>
            <person name="Ettema T.J."/>
        </authorList>
    </citation>
    <scope>NUCLEOTIDE SEQUENCE</scope>
</reference>
<dbReference type="AlphaFoldDB" id="A0A0F9VAN2"/>
<comment type="caution">
    <text evidence="2">The sequence shown here is derived from an EMBL/GenBank/DDBJ whole genome shotgun (WGS) entry which is preliminary data.</text>
</comment>
<feature type="compositionally biased region" description="Basic residues" evidence="1">
    <location>
        <begin position="59"/>
        <end position="76"/>
    </location>
</feature>